<keyword evidence="6" id="KW-0808">Transferase</keyword>
<dbReference type="GO" id="GO:0005524">
    <property type="term" value="F:ATP binding"/>
    <property type="evidence" value="ECO:0007669"/>
    <property type="project" value="UniProtKB-UniRule"/>
</dbReference>
<dbReference type="SMART" id="SM00220">
    <property type="entry name" value="S_TKc"/>
    <property type="match status" value="1"/>
</dbReference>
<dbReference type="VEuPathDB" id="TrichDB:TVAG_030460"/>
<dbReference type="GO" id="GO:0004674">
    <property type="term" value="F:protein serine/threonine kinase activity"/>
    <property type="evidence" value="ECO:0007669"/>
    <property type="project" value="UniProtKB-KW"/>
</dbReference>
<dbReference type="PROSITE" id="PS00107">
    <property type="entry name" value="PROTEIN_KINASE_ATP"/>
    <property type="match status" value="1"/>
</dbReference>
<evidence type="ECO:0000256" key="2">
    <source>
        <dbReference type="ARBA" id="ARBA00022840"/>
    </source>
</evidence>
<dbReference type="Gene3D" id="1.10.510.10">
    <property type="entry name" value="Transferase(Phosphotransferase) domain 1"/>
    <property type="match status" value="1"/>
</dbReference>
<gene>
    <name evidence="6" type="ORF">TVAG_030460</name>
</gene>
<dbReference type="SMR" id="A2EY85"/>
<dbReference type="RefSeq" id="XP_001330634.1">
    <property type="nucleotide sequence ID" value="XM_001330598.1"/>
</dbReference>
<protein>
    <submittedName>
        <fullName evidence="6">AGC family protein kinase</fullName>
    </submittedName>
</protein>
<comment type="similarity">
    <text evidence="4">Belongs to the protein kinase superfamily.</text>
</comment>
<dbReference type="SUPFAM" id="SSF56112">
    <property type="entry name" value="Protein kinase-like (PK-like)"/>
    <property type="match status" value="1"/>
</dbReference>
<evidence type="ECO:0000256" key="3">
    <source>
        <dbReference type="PROSITE-ProRule" id="PRU10141"/>
    </source>
</evidence>
<dbReference type="InterPro" id="IPR000719">
    <property type="entry name" value="Prot_kinase_dom"/>
</dbReference>
<dbReference type="EMBL" id="DS113538">
    <property type="protein sequence ID" value="EAY02373.1"/>
    <property type="molecule type" value="Genomic_DNA"/>
</dbReference>
<evidence type="ECO:0000256" key="1">
    <source>
        <dbReference type="ARBA" id="ARBA00022741"/>
    </source>
</evidence>
<evidence type="ECO:0000256" key="4">
    <source>
        <dbReference type="RuleBase" id="RU000304"/>
    </source>
</evidence>
<evidence type="ECO:0000259" key="5">
    <source>
        <dbReference type="PROSITE" id="PS50011"/>
    </source>
</evidence>
<feature type="binding site" evidence="3">
    <location>
        <position position="42"/>
    </location>
    <ligand>
        <name>ATP</name>
        <dbReference type="ChEBI" id="CHEBI:30616"/>
    </ligand>
</feature>
<dbReference type="VEuPathDB" id="TrichDB:TVAGG3_0868520"/>
<dbReference type="AlphaFoldDB" id="A2EY85"/>
<dbReference type="OrthoDB" id="10261027at2759"/>
<reference evidence="6" key="1">
    <citation type="submission" date="2006-10" db="EMBL/GenBank/DDBJ databases">
        <authorList>
            <person name="Amadeo P."/>
            <person name="Zhao Q."/>
            <person name="Wortman J."/>
            <person name="Fraser-Liggett C."/>
            <person name="Carlton J."/>
        </authorList>
    </citation>
    <scope>NUCLEOTIDE SEQUENCE</scope>
    <source>
        <strain evidence="6">G3</strain>
    </source>
</reference>
<keyword evidence="2 3" id="KW-0067">ATP-binding</keyword>
<dbReference type="STRING" id="5722.A2EY85"/>
<feature type="domain" description="Protein kinase" evidence="5">
    <location>
        <begin position="13"/>
        <end position="259"/>
    </location>
</feature>
<organism evidence="6 7">
    <name type="scientific">Trichomonas vaginalis (strain ATCC PRA-98 / G3)</name>
    <dbReference type="NCBI Taxonomy" id="412133"/>
    <lineage>
        <taxon>Eukaryota</taxon>
        <taxon>Metamonada</taxon>
        <taxon>Parabasalia</taxon>
        <taxon>Trichomonadida</taxon>
        <taxon>Trichomonadidae</taxon>
        <taxon>Trichomonas</taxon>
    </lineage>
</organism>
<keyword evidence="6" id="KW-0418">Kinase</keyword>
<dbReference type="InterPro" id="IPR017441">
    <property type="entry name" value="Protein_kinase_ATP_BS"/>
</dbReference>
<dbReference type="Proteomes" id="UP000001542">
    <property type="component" value="Unassembled WGS sequence"/>
</dbReference>
<accession>A2EY85</accession>
<dbReference type="InterPro" id="IPR011009">
    <property type="entry name" value="Kinase-like_dom_sf"/>
</dbReference>
<dbReference type="InterPro" id="IPR008271">
    <property type="entry name" value="Ser/Thr_kinase_AS"/>
</dbReference>
<dbReference type="Pfam" id="PF00069">
    <property type="entry name" value="Pkinase"/>
    <property type="match status" value="1"/>
</dbReference>
<dbReference type="eggNOG" id="KOG0580">
    <property type="taxonomic scope" value="Eukaryota"/>
</dbReference>
<dbReference type="KEGG" id="tva:4760210"/>
<sequence length="309" mass="35457">MNENDQFLKENSLKYLAQIGSGTYGSVYLVYSMQYRAKFALKVTRKKYFKEEEFESLQQLDSPNVVRLYKCERKNTMLYLLMEYCPFTVFNKIKINGEIKEKQVLNVAYDILQALCICHSRRISHGDIKPNNIIIDGFGRAKLCDFGMSITQSDSNEDNLTTQICGSFPFAPPEIYLKKTYDRFKADIYSFGVTVFALLTGKLPFKGKTPEEAIANIINGKFTLRLVENQDIADLIFRCMHSNPEKRPNATELINHPAFGKHITPPLHPTTNIRLSKTKSHVSNYHQLRIGSFPPKNIWSMNGNNPGRF</sequence>
<dbReference type="PANTHER" id="PTHR24362">
    <property type="entry name" value="SERINE/THREONINE-PROTEIN KINASE NEK"/>
    <property type="match status" value="1"/>
</dbReference>
<keyword evidence="4" id="KW-0723">Serine/threonine-protein kinase</keyword>
<reference evidence="6" key="2">
    <citation type="journal article" date="2007" name="Science">
        <title>Draft genome sequence of the sexually transmitted pathogen Trichomonas vaginalis.</title>
        <authorList>
            <person name="Carlton J.M."/>
            <person name="Hirt R.P."/>
            <person name="Silva J.C."/>
            <person name="Delcher A.L."/>
            <person name="Schatz M."/>
            <person name="Zhao Q."/>
            <person name="Wortman J.R."/>
            <person name="Bidwell S.L."/>
            <person name="Alsmark U.C.M."/>
            <person name="Besteiro S."/>
            <person name="Sicheritz-Ponten T."/>
            <person name="Noel C.J."/>
            <person name="Dacks J.B."/>
            <person name="Foster P.G."/>
            <person name="Simillion C."/>
            <person name="Van de Peer Y."/>
            <person name="Miranda-Saavedra D."/>
            <person name="Barton G.J."/>
            <person name="Westrop G.D."/>
            <person name="Mueller S."/>
            <person name="Dessi D."/>
            <person name="Fiori P.L."/>
            <person name="Ren Q."/>
            <person name="Paulsen I."/>
            <person name="Zhang H."/>
            <person name="Bastida-Corcuera F.D."/>
            <person name="Simoes-Barbosa A."/>
            <person name="Brown M.T."/>
            <person name="Hayes R.D."/>
            <person name="Mukherjee M."/>
            <person name="Okumura C.Y."/>
            <person name="Schneider R."/>
            <person name="Smith A.J."/>
            <person name="Vanacova S."/>
            <person name="Villalvazo M."/>
            <person name="Haas B.J."/>
            <person name="Pertea M."/>
            <person name="Feldblyum T.V."/>
            <person name="Utterback T.R."/>
            <person name="Shu C.L."/>
            <person name="Osoegawa K."/>
            <person name="de Jong P.J."/>
            <person name="Hrdy I."/>
            <person name="Horvathova L."/>
            <person name="Zubacova Z."/>
            <person name="Dolezal P."/>
            <person name="Malik S.B."/>
            <person name="Logsdon J.M. Jr."/>
            <person name="Henze K."/>
            <person name="Gupta A."/>
            <person name="Wang C.C."/>
            <person name="Dunne R.L."/>
            <person name="Upcroft J.A."/>
            <person name="Upcroft P."/>
            <person name="White O."/>
            <person name="Salzberg S.L."/>
            <person name="Tang P."/>
            <person name="Chiu C.-H."/>
            <person name="Lee Y.-S."/>
            <person name="Embley T.M."/>
            <person name="Coombs G.H."/>
            <person name="Mottram J.C."/>
            <person name="Tachezy J."/>
            <person name="Fraser-Liggett C.M."/>
            <person name="Johnson P.J."/>
        </authorList>
    </citation>
    <scope>NUCLEOTIDE SEQUENCE [LARGE SCALE GENOMIC DNA]</scope>
    <source>
        <strain evidence="6">G3</strain>
    </source>
</reference>
<name>A2EY85_TRIV3</name>
<dbReference type="PROSITE" id="PS50011">
    <property type="entry name" value="PROTEIN_KINASE_DOM"/>
    <property type="match status" value="1"/>
</dbReference>
<dbReference type="PROSITE" id="PS00108">
    <property type="entry name" value="PROTEIN_KINASE_ST"/>
    <property type="match status" value="1"/>
</dbReference>
<proteinExistence type="inferred from homology"/>
<dbReference type="PANTHER" id="PTHR24362:SF309">
    <property type="entry name" value="PROTEIN KINASE DOMAIN-CONTAINING PROTEIN"/>
    <property type="match status" value="1"/>
</dbReference>
<keyword evidence="1 3" id="KW-0547">Nucleotide-binding</keyword>
<evidence type="ECO:0000313" key="7">
    <source>
        <dbReference type="Proteomes" id="UP000001542"/>
    </source>
</evidence>
<evidence type="ECO:0000313" key="6">
    <source>
        <dbReference type="EMBL" id="EAY02373.1"/>
    </source>
</evidence>
<keyword evidence="7" id="KW-1185">Reference proteome</keyword>
<dbReference type="InParanoid" id="A2EY85"/>